<dbReference type="AlphaFoldDB" id="A0A6C0UKJ0"/>
<dbReference type="RefSeq" id="WP_163486908.1">
    <property type="nucleotide sequence ID" value="NZ_CP048739.1"/>
</dbReference>
<dbReference type="Proteomes" id="UP000465846">
    <property type="component" value="Chromosome"/>
</dbReference>
<evidence type="ECO:0000313" key="2">
    <source>
        <dbReference type="Proteomes" id="UP000465846"/>
    </source>
</evidence>
<sequence>MTIAVLSTVTTALTVVVGVFVASLAYRGYRRNDSETMRALVAGIVLIAVVPGLATTGLPAVVEVNDAGVLLIALLSHTLGLVAIYRSLD</sequence>
<dbReference type="InterPro" id="IPR055943">
    <property type="entry name" value="DUF7521"/>
</dbReference>
<proteinExistence type="predicted"/>
<evidence type="ECO:0000313" key="1">
    <source>
        <dbReference type="EMBL" id="QIB75103.1"/>
    </source>
</evidence>
<gene>
    <name evidence="1" type="ORF">G3I44_12920</name>
</gene>
<dbReference type="EMBL" id="CP048739">
    <property type="protein sequence ID" value="QIB75103.1"/>
    <property type="molecule type" value="Genomic_DNA"/>
</dbReference>
<dbReference type="Pfam" id="PF24365">
    <property type="entry name" value="DUF7521"/>
    <property type="match status" value="1"/>
</dbReference>
<name>A0A6C0UKJ0_9EURY</name>
<protein>
    <submittedName>
        <fullName evidence="1">Uncharacterized protein</fullName>
    </submittedName>
</protein>
<accession>A0A6C0UKJ0</accession>
<dbReference type="GeneID" id="44080319"/>
<reference evidence="1 2" key="1">
    <citation type="submission" date="2020-02" db="EMBL/GenBank/DDBJ databases">
        <title>Whole genome sequence of Halogeometricum borinquense strain wsp4.</title>
        <authorList>
            <person name="Verma D.K."/>
            <person name="Gopal K."/>
            <person name="Prasad E.S."/>
        </authorList>
    </citation>
    <scope>NUCLEOTIDE SEQUENCE [LARGE SCALE GENOMIC DNA]</scope>
    <source>
        <strain evidence="2">wsp4</strain>
    </source>
</reference>
<organism evidence="1 2">
    <name type="scientific">Halogeometricum borinquense</name>
    <dbReference type="NCBI Taxonomy" id="60847"/>
    <lineage>
        <taxon>Archaea</taxon>
        <taxon>Methanobacteriati</taxon>
        <taxon>Methanobacteriota</taxon>
        <taxon>Stenosarchaea group</taxon>
        <taxon>Halobacteria</taxon>
        <taxon>Halobacteriales</taxon>
        <taxon>Haloferacaceae</taxon>
        <taxon>Halogeometricum</taxon>
    </lineage>
</organism>